<dbReference type="PANTHER" id="PTHR16064:SF3">
    <property type="entry name" value="BTB_POZ DOMAIN-CONTAINING PROTEIN 7"/>
    <property type="match status" value="1"/>
</dbReference>
<reference evidence="13" key="1">
    <citation type="submission" date="2025-08" db="UniProtKB">
        <authorList>
            <consortium name="RefSeq"/>
        </authorList>
    </citation>
    <scope>IDENTIFICATION</scope>
    <source>
        <tissue evidence="13">Kidney</tissue>
    </source>
</reference>
<feature type="region of interest" description="Disordered" evidence="10">
    <location>
        <begin position="1024"/>
        <end position="1087"/>
    </location>
</feature>
<feature type="domain" description="BTB" evidence="11">
    <location>
        <begin position="142"/>
        <end position="211"/>
    </location>
</feature>
<feature type="compositionally biased region" description="Basic residues" evidence="10">
    <location>
        <begin position="873"/>
        <end position="882"/>
    </location>
</feature>
<sequence>MGANASNYPHSCSPRVGGNSQAQQTFIGTSSYSQQGYGCESKLYSLDHGHEKPQDKKKRTSGLATLKKKFIKRRKSNRSADHAKQMRELLSGWDVRDVNALVEEYEGTSALKELSLQASLARPEARTLQKDMADLYEYKYCTDVDLIFQETCFPVHRAILAARCPFFKTLLSSSPEYGAEIIMDINTAGIDMPMFSALLHYLYTGEFGMEDSRFQNVDILVQLSEEFGTPNSLDVDMRGLFDYMCYYDVVLSFSSDSELVEAFGANQNCLDEELKAHKAVISARSPFFRNLLQRRIRTGEEITDRTLRTPTRIILDESIIPKKYAKVILHCMYTDVVDLSVLHCSPSVGSLSEVQALVAGRPNMTRAEEAMELYHIALFLEFNMLAQGCEDIIAESISLDTLIAILKWSSHPYGSKWVHRQALHFLCEEFSQVMASDVFYELSKDHLLTAIQSDYLQASEQDILKYLVKWGEHQLMKRIADREPNLLSGTAHSVNKRGVKRRDLDIEELRETLSSLLPFVRIEHILPINGEVLSDAMKRGLISTPPSDMLPTSEGGKSNAWLRQKNAGIYVRPRLFSPYVEEAKSVLDEMMVEQTDLVRLRMVRMSNVPDTLYMVSNAVPQCCHVISHQQISSNQSSPPSVVANEIPVPRLLILKDMVRRLQELRHTEQNPHKFFPDERFGDESPLLTIRQSGRCRVNSTPTAETMFTDLDSFVAFHPPLPPPPPPYHPPATPIHNQLKAGWKQRPPTQHPSRSFSYPCNHSLFHSRTAPKAGPPPVYLPGVKAAAPDCTNTTGLGRQTAAATAATSATVASEKQAYTQPVLNDLMPDIAMGVSTLSLKDRRLPELAVDTELSQSVSEVGPGPPQHLSCIPQRHTHTSRKKHTLEQKTDARENQQEYPDFYDFSNAACRSSTPAPGRRTPSPSQGGYFGPDLYSHSKASPSGLKSAYLPGQTSPEKQEEARREHPLSPDGHVHRQKNEPIHLDVVEQPPQRSDFPLAAPDSAGSGPADVRGRTAVETDLTFGLTPNRLSHSACSSEAPEERASRRLADSESLGHRAQRNTDLEREDSVSRGRRSPSKPDFLYKKSAL</sequence>
<feature type="region of interest" description="Disordered" evidence="10">
    <location>
        <begin position="990"/>
        <end position="1011"/>
    </location>
</feature>
<dbReference type="InterPro" id="IPR047935">
    <property type="entry name" value="BTBD7_BTB_POZ_second"/>
</dbReference>
<dbReference type="CDD" id="cd18284">
    <property type="entry name" value="BTB2_POZ_BTBD7"/>
    <property type="match status" value="1"/>
</dbReference>
<dbReference type="SMART" id="SM00225">
    <property type="entry name" value="BTB"/>
    <property type="match status" value="2"/>
</dbReference>
<dbReference type="GO" id="GO:0060693">
    <property type="term" value="P:regulation of branching involved in salivary gland morphogenesis"/>
    <property type="evidence" value="ECO:0007669"/>
    <property type="project" value="TreeGrafter"/>
</dbReference>
<evidence type="ECO:0000256" key="4">
    <source>
        <dbReference type="ARBA" id="ARBA00022707"/>
    </source>
</evidence>
<dbReference type="PANTHER" id="PTHR16064">
    <property type="entry name" value="BTB POZ DOMAIN CONTAINING 7"/>
    <property type="match status" value="1"/>
</dbReference>
<dbReference type="PROSITE" id="PS50097">
    <property type="entry name" value="BTB"/>
    <property type="match status" value="2"/>
</dbReference>
<keyword evidence="6" id="KW-0539">Nucleus</keyword>
<keyword evidence="3" id="KW-0597">Phosphoprotein</keyword>
<dbReference type="GO" id="GO:0005634">
    <property type="term" value="C:nucleus"/>
    <property type="evidence" value="ECO:0007669"/>
    <property type="project" value="UniProtKB-SubCell"/>
</dbReference>
<comment type="subcellular location">
    <subcellularLocation>
        <location evidence="1">Nucleus</location>
    </subcellularLocation>
</comment>
<organism evidence="12 13">
    <name type="scientific">Pteropus vampyrus</name>
    <name type="common">Large flying fox</name>
    <dbReference type="NCBI Taxonomy" id="132908"/>
    <lineage>
        <taxon>Eukaryota</taxon>
        <taxon>Metazoa</taxon>
        <taxon>Chordata</taxon>
        <taxon>Craniata</taxon>
        <taxon>Vertebrata</taxon>
        <taxon>Euteleostomi</taxon>
        <taxon>Mammalia</taxon>
        <taxon>Eutheria</taxon>
        <taxon>Laurasiatheria</taxon>
        <taxon>Chiroptera</taxon>
        <taxon>Yinpterochiroptera</taxon>
        <taxon>Pteropodoidea</taxon>
        <taxon>Pteropodidae</taxon>
        <taxon>Pteropodinae</taxon>
        <taxon>Pteropus</taxon>
    </lineage>
</organism>
<feature type="compositionally biased region" description="Basic and acidic residues" evidence="10">
    <location>
        <begin position="883"/>
        <end position="894"/>
    </location>
</feature>
<evidence type="ECO:0000256" key="9">
    <source>
        <dbReference type="ARBA" id="ARBA00070096"/>
    </source>
</evidence>
<feature type="compositionally biased region" description="Basic and acidic residues" evidence="10">
    <location>
        <begin position="955"/>
        <end position="975"/>
    </location>
</feature>
<evidence type="ECO:0000256" key="10">
    <source>
        <dbReference type="SAM" id="MobiDB-lite"/>
    </source>
</evidence>
<feature type="compositionally biased region" description="Basic and acidic residues" evidence="10">
    <location>
        <begin position="1038"/>
        <end position="1069"/>
    </location>
</feature>
<dbReference type="Pfam" id="PF00651">
    <property type="entry name" value="BTB"/>
    <property type="match status" value="2"/>
</dbReference>
<dbReference type="InterPro" id="IPR042345">
    <property type="entry name" value="Btbd7"/>
</dbReference>
<name>A0A6P3R513_PTEVA</name>
<evidence type="ECO:0000256" key="1">
    <source>
        <dbReference type="ARBA" id="ARBA00004123"/>
    </source>
</evidence>
<dbReference type="AlphaFoldDB" id="A0A6P3R513"/>
<protein>
    <recommendedName>
        <fullName evidence="9">BTB/POZ domain-containing protein 7</fullName>
    </recommendedName>
</protein>
<comment type="function">
    <text evidence="8">Acts as a mediator of epithelial dynamics and organ branching by promoting cleft progression. Induced following accumulation of fibronectin in forming clefts, leading to local expression of the cell-scattering SNAIL2 and suppression of E-cadherin levels, thereby altering cell morphology and reducing cell-cell adhesion. This stimulates cell separation at the base of forming clefts by local, dynamic intercellular gap formation and promotes cleft progression.</text>
</comment>
<evidence type="ECO:0000259" key="11">
    <source>
        <dbReference type="PROSITE" id="PS50097"/>
    </source>
</evidence>
<dbReference type="GeneID" id="105300800"/>
<feature type="region of interest" description="Disordered" evidence="10">
    <location>
        <begin position="854"/>
        <end position="975"/>
    </location>
</feature>
<dbReference type="InterPro" id="IPR000210">
    <property type="entry name" value="BTB/POZ_dom"/>
</dbReference>
<evidence type="ECO:0000256" key="7">
    <source>
        <dbReference type="ARBA" id="ARBA00023288"/>
    </source>
</evidence>
<keyword evidence="5" id="KW-0677">Repeat</keyword>
<dbReference type="Gene3D" id="3.30.710.10">
    <property type="entry name" value="Potassium Channel Kv1.1, Chain A"/>
    <property type="match status" value="2"/>
</dbReference>
<feature type="compositionally biased region" description="Polar residues" evidence="10">
    <location>
        <begin position="1"/>
        <end position="10"/>
    </location>
</feature>
<evidence type="ECO:0000256" key="8">
    <source>
        <dbReference type="ARBA" id="ARBA00056723"/>
    </source>
</evidence>
<evidence type="ECO:0000256" key="3">
    <source>
        <dbReference type="ARBA" id="ARBA00022553"/>
    </source>
</evidence>
<dbReference type="InterPro" id="IPR047934">
    <property type="entry name" value="BTBD7_BTB_POZ_first"/>
</dbReference>
<dbReference type="Gene3D" id="1.25.40.420">
    <property type="match status" value="1"/>
</dbReference>
<dbReference type="Proteomes" id="UP000515202">
    <property type="component" value="Unplaced"/>
</dbReference>
<dbReference type="OrthoDB" id="2347980at2759"/>
<dbReference type="InterPro" id="IPR011705">
    <property type="entry name" value="BACK"/>
</dbReference>
<keyword evidence="12" id="KW-1185">Reference proteome</keyword>
<dbReference type="RefSeq" id="XP_011371474.1">
    <property type="nucleotide sequence ID" value="XM_011373172.2"/>
</dbReference>
<keyword evidence="7" id="KW-0449">Lipoprotein</keyword>
<dbReference type="SMART" id="SM00875">
    <property type="entry name" value="BACK"/>
    <property type="match status" value="1"/>
</dbReference>
<evidence type="ECO:0000256" key="5">
    <source>
        <dbReference type="ARBA" id="ARBA00022737"/>
    </source>
</evidence>
<proteinExistence type="predicted"/>
<evidence type="ECO:0000313" key="12">
    <source>
        <dbReference type="Proteomes" id="UP000515202"/>
    </source>
</evidence>
<evidence type="ECO:0000256" key="2">
    <source>
        <dbReference type="ARBA" id="ARBA00022473"/>
    </source>
</evidence>
<evidence type="ECO:0000313" key="13">
    <source>
        <dbReference type="RefSeq" id="XP_011371474.1"/>
    </source>
</evidence>
<accession>A0A6P3R513</accession>
<dbReference type="CDD" id="cd18489">
    <property type="entry name" value="BACK_BTBD7"/>
    <property type="match status" value="1"/>
</dbReference>
<dbReference type="FunFam" id="3.30.710.10:FF:000056">
    <property type="entry name" value="BTB/POZ domain-containing protein 7"/>
    <property type="match status" value="1"/>
</dbReference>
<gene>
    <name evidence="13" type="primary">BTBD7</name>
</gene>
<dbReference type="CDD" id="cd18283">
    <property type="entry name" value="BTB1_POZ_BTBD7"/>
    <property type="match status" value="1"/>
</dbReference>
<keyword evidence="2" id="KW-0217">Developmental protein</keyword>
<dbReference type="GO" id="GO:0061138">
    <property type="term" value="P:morphogenesis of a branching epithelium"/>
    <property type="evidence" value="ECO:0007669"/>
    <property type="project" value="InterPro"/>
</dbReference>
<evidence type="ECO:0000256" key="6">
    <source>
        <dbReference type="ARBA" id="ARBA00023242"/>
    </source>
</evidence>
<feature type="region of interest" description="Disordered" evidence="10">
    <location>
        <begin position="1"/>
        <end position="24"/>
    </location>
</feature>
<keyword evidence="4" id="KW-0519">Myristate</keyword>
<dbReference type="InterPro" id="IPR047936">
    <property type="entry name" value="BTBD7_BACK"/>
</dbReference>
<feature type="domain" description="BTB" evidence="11">
    <location>
        <begin position="247"/>
        <end position="341"/>
    </location>
</feature>
<dbReference type="InterPro" id="IPR011333">
    <property type="entry name" value="SKP1/BTB/POZ_sf"/>
</dbReference>
<dbReference type="CTD" id="55727"/>
<dbReference type="SUPFAM" id="SSF54695">
    <property type="entry name" value="POZ domain"/>
    <property type="match status" value="2"/>
</dbReference>
<dbReference type="FunFam" id="3.30.710.10:FF:000055">
    <property type="entry name" value="BTB/POZ domain-containing protein 7"/>
    <property type="match status" value="1"/>
</dbReference>
<dbReference type="Pfam" id="PF07707">
    <property type="entry name" value="BACK"/>
    <property type="match status" value="1"/>
</dbReference>